<evidence type="ECO:0000313" key="2">
    <source>
        <dbReference type="EMBL" id="GAD65382.1"/>
    </source>
</evidence>
<proteinExistence type="predicted"/>
<evidence type="ECO:0000256" key="1">
    <source>
        <dbReference type="SAM" id="SignalP"/>
    </source>
</evidence>
<protein>
    <submittedName>
        <fullName evidence="2">Uncharacterized protein</fullName>
    </submittedName>
</protein>
<dbReference type="Pfam" id="PF13432">
    <property type="entry name" value="TPR_16"/>
    <property type="match status" value="1"/>
</dbReference>
<reference evidence="2 3" key="1">
    <citation type="submission" date="2013-09" db="EMBL/GenBank/DDBJ databases">
        <title>Whole genome shotgun sequence of Vibrio proteolyticus NBRC 13287.</title>
        <authorList>
            <person name="Isaki S."/>
            <person name="Hosoyama A."/>
            <person name="Numata M."/>
            <person name="Hashimoto M."/>
            <person name="Hosoyama Y."/>
            <person name="Tsuchikane K."/>
            <person name="Noguchi M."/>
            <person name="Hirakata S."/>
            <person name="Ichikawa N."/>
            <person name="Ohji S."/>
            <person name="Yamazoe A."/>
            <person name="Fujita N."/>
        </authorList>
    </citation>
    <scope>NUCLEOTIDE SEQUENCE [LARGE SCALE GENOMIC DNA]</scope>
    <source>
        <strain evidence="2 3">NBRC 13287</strain>
    </source>
</reference>
<dbReference type="Proteomes" id="UP000016570">
    <property type="component" value="Unassembled WGS sequence"/>
</dbReference>
<gene>
    <name evidence="2" type="ORF">VPR01S_01_01550</name>
</gene>
<evidence type="ECO:0000313" key="3">
    <source>
        <dbReference type="Proteomes" id="UP000016570"/>
    </source>
</evidence>
<comment type="caution">
    <text evidence="2">The sequence shown here is derived from an EMBL/GenBank/DDBJ whole genome shotgun (WGS) entry which is preliminary data.</text>
</comment>
<dbReference type="eggNOG" id="COG0457">
    <property type="taxonomic scope" value="Bacteria"/>
</dbReference>
<accession>U2ZWB8</accession>
<dbReference type="SUPFAM" id="SSF48452">
    <property type="entry name" value="TPR-like"/>
    <property type="match status" value="2"/>
</dbReference>
<dbReference type="InterPro" id="IPR011990">
    <property type="entry name" value="TPR-like_helical_dom_sf"/>
</dbReference>
<dbReference type="RefSeq" id="WP_021703374.1">
    <property type="nucleotide sequence ID" value="NZ_BATJ01000001.1"/>
</dbReference>
<dbReference type="EMBL" id="BATJ01000001">
    <property type="protein sequence ID" value="GAD65382.1"/>
    <property type="molecule type" value="Genomic_DNA"/>
</dbReference>
<keyword evidence="1" id="KW-0732">Signal</keyword>
<dbReference type="AlphaFoldDB" id="U2ZWB8"/>
<organism evidence="2 3">
    <name type="scientific">Vibrio proteolyticus NBRC 13287</name>
    <dbReference type="NCBI Taxonomy" id="1219065"/>
    <lineage>
        <taxon>Bacteria</taxon>
        <taxon>Pseudomonadati</taxon>
        <taxon>Pseudomonadota</taxon>
        <taxon>Gammaproteobacteria</taxon>
        <taxon>Vibrionales</taxon>
        <taxon>Vibrionaceae</taxon>
        <taxon>Vibrio</taxon>
    </lineage>
</organism>
<dbReference type="STRING" id="1219065.VPR01S_01_01550"/>
<name>U2ZWB8_VIBPR</name>
<sequence>MKRLLLCISVLLLSASALAAELSQYTAIRLQKANDLAQKEQYKDAIQLLQGIDTSRKYDQAMINRMLGVVYWQNGNNTNAITSLKSAVNSGALVDDQAWHTEKMLADLLLNDGQYTQSLKHYYALVKSVPKTQKADEVWFRIAQANYQVEKWQPVLNAIAKYEAFGNRSNASALQLKLGAQLELEQWKPAIPTLKLLLALEPQKSAWWRQLVSLHLRVGQNRSALDTLALAKMQGVELSQQDIRLLAQLYAQRGIPERAAQQLAELNGSASDAKLLKEQAIYWQQAKEWDKAIEFWSKAAKFNAQYHWNVSQLLVQEGHYQRALKELDKVTSPARKADVALAKTRALYKLNQIEAALVQAKRADATEPSRQAKSWIKYLTKLREQTKDQAQTS</sequence>
<keyword evidence="3" id="KW-1185">Reference proteome</keyword>
<feature type="chain" id="PRO_5004637379" evidence="1">
    <location>
        <begin position="20"/>
        <end position="393"/>
    </location>
</feature>
<feature type="signal peptide" evidence="1">
    <location>
        <begin position="1"/>
        <end position="19"/>
    </location>
</feature>
<dbReference type="Gene3D" id="1.25.40.10">
    <property type="entry name" value="Tetratricopeptide repeat domain"/>
    <property type="match status" value="2"/>
</dbReference>